<evidence type="ECO:0000256" key="2">
    <source>
        <dbReference type="ARBA" id="ARBA00023002"/>
    </source>
</evidence>
<dbReference type="Gene3D" id="3.40.50.720">
    <property type="entry name" value="NAD(P)-binding Rossmann-like Domain"/>
    <property type="match status" value="1"/>
</dbReference>
<dbReference type="Proteomes" id="UP000682811">
    <property type="component" value="Unassembled WGS sequence"/>
</dbReference>
<evidence type="ECO:0000313" key="5">
    <source>
        <dbReference type="Proteomes" id="UP000682811"/>
    </source>
</evidence>
<gene>
    <name evidence="4" type="ORF">J34TS1_13580</name>
</gene>
<sequence length="284" mass="31136">MKTRQDHPVALVTGSSSGFGLLICVELALRGFIVVAGIRRPEAQAGLMEAAERAGVRERIDPVQLEVTSETDAERAVSYIRGQYRRLDMLVNNAGTALGGLIEEVPAAVWPEQMETNFHGTVRVTRSALPLMRERGKGRIIQMSSISGRIGFPGYGPYAASKFALEGFSECLALEVRPFGIDVVMVEPGAYGTPIWNKGFARMNAAPNSPYRNMLDKVLAFSRKSAEQGGDPREVAGLVADIACMKRPAFRYALPRSTKWTIRAKTALPGRLFQRMMAYILDKA</sequence>
<evidence type="ECO:0000313" key="4">
    <source>
        <dbReference type="EMBL" id="GIO46593.1"/>
    </source>
</evidence>
<dbReference type="InterPro" id="IPR002347">
    <property type="entry name" value="SDR_fam"/>
</dbReference>
<keyword evidence="5" id="KW-1185">Reference proteome</keyword>
<protein>
    <submittedName>
        <fullName evidence="4">Short-chain dehydrogenase/reductase</fullName>
    </submittedName>
</protein>
<dbReference type="PROSITE" id="PS00061">
    <property type="entry name" value="ADH_SHORT"/>
    <property type="match status" value="1"/>
</dbReference>
<keyword evidence="2" id="KW-0560">Oxidoreductase</keyword>
<dbReference type="InterPro" id="IPR051911">
    <property type="entry name" value="SDR_oxidoreductase"/>
</dbReference>
<dbReference type="PANTHER" id="PTHR43976">
    <property type="entry name" value="SHORT CHAIN DEHYDROGENASE"/>
    <property type="match status" value="1"/>
</dbReference>
<dbReference type="PANTHER" id="PTHR43976:SF16">
    <property type="entry name" value="SHORT-CHAIN DEHYDROGENASE_REDUCTASE FAMILY PROTEIN"/>
    <property type="match status" value="1"/>
</dbReference>
<dbReference type="InterPro" id="IPR036291">
    <property type="entry name" value="NAD(P)-bd_dom_sf"/>
</dbReference>
<dbReference type="RefSeq" id="WP_212977584.1">
    <property type="nucleotide sequence ID" value="NZ_AP025343.1"/>
</dbReference>
<comment type="caution">
    <text evidence="4">The sequence shown here is derived from an EMBL/GenBank/DDBJ whole genome shotgun (WGS) entry which is preliminary data.</text>
</comment>
<dbReference type="CDD" id="cd05374">
    <property type="entry name" value="17beta-HSD-like_SDR_c"/>
    <property type="match status" value="1"/>
</dbReference>
<reference evidence="4 5" key="1">
    <citation type="submission" date="2021-03" db="EMBL/GenBank/DDBJ databases">
        <title>Antimicrobial resistance genes in bacteria isolated from Japanese honey, and their potential for conferring macrolide and lincosamide resistance in the American foulbrood pathogen Paenibacillus larvae.</title>
        <authorList>
            <person name="Okamoto M."/>
            <person name="Kumagai M."/>
            <person name="Kanamori H."/>
            <person name="Takamatsu D."/>
        </authorList>
    </citation>
    <scope>NUCLEOTIDE SEQUENCE [LARGE SCALE GENOMIC DNA]</scope>
    <source>
        <strain evidence="4 5">J34TS1</strain>
    </source>
</reference>
<proteinExistence type="inferred from homology"/>
<dbReference type="PRINTS" id="PR00080">
    <property type="entry name" value="SDRFAMILY"/>
</dbReference>
<name>A0A919YCD0_9BACL</name>
<dbReference type="InterPro" id="IPR020904">
    <property type="entry name" value="Sc_DH/Rdtase_CS"/>
</dbReference>
<dbReference type="SUPFAM" id="SSF51735">
    <property type="entry name" value="NAD(P)-binding Rossmann-fold domains"/>
    <property type="match status" value="1"/>
</dbReference>
<dbReference type="Pfam" id="PF00106">
    <property type="entry name" value="adh_short"/>
    <property type="match status" value="1"/>
</dbReference>
<accession>A0A919YCD0</accession>
<dbReference type="EMBL" id="BORT01000004">
    <property type="protein sequence ID" value="GIO46593.1"/>
    <property type="molecule type" value="Genomic_DNA"/>
</dbReference>
<evidence type="ECO:0000256" key="3">
    <source>
        <dbReference type="RuleBase" id="RU000363"/>
    </source>
</evidence>
<dbReference type="AlphaFoldDB" id="A0A919YCD0"/>
<evidence type="ECO:0000256" key="1">
    <source>
        <dbReference type="ARBA" id="ARBA00006484"/>
    </source>
</evidence>
<comment type="similarity">
    <text evidence="1 3">Belongs to the short-chain dehydrogenases/reductases (SDR) family.</text>
</comment>
<dbReference type="PRINTS" id="PR00081">
    <property type="entry name" value="GDHRDH"/>
</dbReference>
<organism evidence="4 5">
    <name type="scientific">Paenibacillus azoreducens</name>
    <dbReference type="NCBI Taxonomy" id="116718"/>
    <lineage>
        <taxon>Bacteria</taxon>
        <taxon>Bacillati</taxon>
        <taxon>Bacillota</taxon>
        <taxon>Bacilli</taxon>
        <taxon>Bacillales</taxon>
        <taxon>Paenibacillaceae</taxon>
        <taxon>Paenibacillus</taxon>
    </lineage>
</organism>
<dbReference type="NCBIfam" id="NF005372">
    <property type="entry name" value="PRK06914.1"/>
    <property type="match status" value="1"/>
</dbReference>
<dbReference type="GO" id="GO:0016491">
    <property type="term" value="F:oxidoreductase activity"/>
    <property type="evidence" value="ECO:0007669"/>
    <property type="project" value="UniProtKB-KW"/>
</dbReference>